<proteinExistence type="predicted"/>
<gene>
    <name evidence="2" type="ORF">OHA22_01470</name>
</gene>
<organism evidence="2">
    <name type="scientific">Streptomyces sp. NBC_00093</name>
    <dbReference type="NCBI Taxonomy" id="2975649"/>
    <lineage>
        <taxon>Bacteria</taxon>
        <taxon>Bacillati</taxon>
        <taxon>Actinomycetota</taxon>
        <taxon>Actinomycetes</taxon>
        <taxon>Kitasatosporales</taxon>
        <taxon>Streptomycetaceae</taxon>
        <taxon>Streptomyces</taxon>
    </lineage>
</organism>
<dbReference type="EMBL" id="CP108222">
    <property type="protein sequence ID" value="WTT14272.1"/>
    <property type="molecule type" value="Genomic_DNA"/>
</dbReference>
<name>A0AAU1ZT77_9ACTN</name>
<evidence type="ECO:0000256" key="1">
    <source>
        <dbReference type="SAM" id="MobiDB-lite"/>
    </source>
</evidence>
<reference evidence="2" key="1">
    <citation type="submission" date="2022-10" db="EMBL/GenBank/DDBJ databases">
        <title>The complete genomes of actinobacterial strains from the NBC collection.</title>
        <authorList>
            <person name="Joergensen T.S."/>
            <person name="Alvarez Arevalo M."/>
            <person name="Sterndorff E.B."/>
            <person name="Faurdal D."/>
            <person name="Vuksanovic O."/>
            <person name="Mourched A.-S."/>
            <person name="Charusanti P."/>
            <person name="Shaw S."/>
            <person name="Blin K."/>
            <person name="Weber T."/>
        </authorList>
    </citation>
    <scope>NUCLEOTIDE SEQUENCE</scope>
    <source>
        <strain evidence="2">NBC_00093</strain>
    </source>
</reference>
<dbReference type="AlphaFoldDB" id="A0AAU1ZT77"/>
<protein>
    <submittedName>
        <fullName evidence="2">Uncharacterized protein</fullName>
    </submittedName>
</protein>
<evidence type="ECO:0000313" key="2">
    <source>
        <dbReference type="EMBL" id="WTT14272.1"/>
    </source>
</evidence>
<sequence length="98" mass="10000">MAAEDAEEGTGGSFELPGFAAGGRVDRTGIALVHEGEYIVPAPGSEAAVSPHAAGAGPVINYHFPVEIQAVGSLPESESAQLVAQVFDQIGRELASRL</sequence>
<feature type="region of interest" description="Disordered" evidence="1">
    <location>
        <begin position="1"/>
        <end position="21"/>
    </location>
</feature>
<accession>A0AAU1ZT77</accession>